<dbReference type="SMART" id="SM00388">
    <property type="entry name" value="HisKA"/>
    <property type="match status" value="1"/>
</dbReference>
<dbReference type="Pfam" id="PF00672">
    <property type="entry name" value="HAMP"/>
    <property type="match status" value="1"/>
</dbReference>
<evidence type="ECO:0000256" key="6">
    <source>
        <dbReference type="ARBA" id="ARBA00022692"/>
    </source>
</evidence>
<evidence type="ECO:0000256" key="12">
    <source>
        <dbReference type="SAM" id="Phobius"/>
    </source>
</evidence>
<feature type="compositionally biased region" description="Pro residues" evidence="11">
    <location>
        <begin position="135"/>
        <end position="146"/>
    </location>
</feature>
<protein>
    <recommendedName>
        <fullName evidence="3">histidine kinase</fullName>
        <ecNumber evidence="3">2.7.13.3</ecNumber>
    </recommendedName>
</protein>
<accession>A0A254N779</accession>
<name>A0A254N779_9BURK</name>
<feature type="region of interest" description="Disordered" evidence="11">
    <location>
        <begin position="127"/>
        <end position="175"/>
    </location>
</feature>
<keyword evidence="10 12" id="KW-0472">Membrane</keyword>
<dbReference type="Gene3D" id="1.10.287.130">
    <property type="match status" value="1"/>
</dbReference>
<sequence length="536" mass="57222">MNQAGRSRVGMAISVLLWRRQIAGRAGGQHGETVEGGSTVAGQDVRMRLVHQLSLLLVATALASVAAVAGLVVWNLRAGFSDYLQVQDGEHLTRLMEAAERDLSRRSVMPTDWRPVLRDWLDAARVSSGRGGPAEPLPEAEPPPPREAGADRRPPPEVRRDPPGRRDPANFGPRVVVLSADGQTPLAGRREMVNRPGQVRAVKVSGQTVVLLRLADRAGPVEGVDASFLRRQYVGLALVGGGVLLVALLLAWRVAVRWARPLAQAQEAARRIAAGEFEVRLPTPRDGAGASEIAGLHGDINAMAASLSRLESSRQRWIAELSHELRTPLAVLRGEVEALVDGIRPLDKAAVVSLQDEVKRLSRLVEDFHLLATSELRALPCDFDEVAPAALLQAAVERVLPRAKALGLAVESAVPAVLPAARWDAGRISQLLANLLENSLRYTHAPGRVKLSARAVGPAVEVRLEDTPPGVPAADLERLFDPLYRVDPSRSRAFGGSGLGLAIARAIAQAHGGQLRAEPAALGGLAVVLTLPVRPS</sequence>
<dbReference type="Proteomes" id="UP000197446">
    <property type="component" value="Unassembled WGS sequence"/>
</dbReference>
<dbReference type="SMART" id="SM00387">
    <property type="entry name" value="HATPase_c"/>
    <property type="match status" value="1"/>
</dbReference>
<dbReference type="PANTHER" id="PTHR45436:SF5">
    <property type="entry name" value="SENSOR HISTIDINE KINASE TRCS"/>
    <property type="match status" value="1"/>
</dbReference>
<gene>
    <name evidence="15" type="ORF">CDO81_11700</name>
</gene>
<dbReference type="InterPro" id="IPR003594">
    <property type="entry name" value="HATPase_dom"/>
</dbReference>
<keyword evidence="9" id="KW-0902">Two-component regulatory system</keyword>
<dbReference type="PANTHER" id="PTHR45436">
    <property type="entry name" value="SENSOR HISTIDINE KINASE YKOH"/>
    <property type="match status" value="1"/>
</dbReference>
<dbReference type="GO" id="GO:0016020">
    <property type="term" value="C:membrane"/>
    <property type="evidence" value="ECO:0007669"/>
    <property type="project" value="UniProtKB-SubCell"/>
</dbReference>
<dbReference type="PROSITE" id="PS50109">
    <property type="entry name" value="HIS_KIN"/>
    <property type="match status" value="1"/>
</dbReference>
<evidence type="ECO:0000256" key="5">
    <source>
        <dbReference type="ARBA" id="ARBA00022679"/>
    </source>
</evidence>
<dbReference type="SUPFAM" id="SSF55874">
    <property type="entry name" value="ATPase domain of HSP90 chaperone/DNA topoisomerase II/histidine kinase"/>
    <property type="match status" value="1"/>
</dbReference>
<keyword evidence="7" id="KW-0418">Kinase</keyword>
<evidence type="ECO:0000256" key="4">
    <source>
        <dbReference type="ARBA" id="ARBA00022553"/>
    </source>
</evidence>
<dbReference type="Pfam" id="PF00512">
    <property type="entry name" value="HisKA"/>
    <property type="match status" value="1"/>
</dbReference>
<dbReference type="EC" id="2.7.13.3" evidence="3"/>
<dbReference type="Gene3D" id="6.10.340.10">
    <property type="match status" value="1"/>
</dbReference>
<comment type="caution">
    <text evidence="15">The sequence shown here is derived from an EMBL/GenBank/DDBJ whole genome shotgun (WGS) entry which is preliminary data.</text>
</comment>
<keyword evidence="5" id="KW-0808">Transferase</keyword>
<feature type="transmembrane region" description="Helical" evidence="12">
    <location>
        <begin position="233"/>
        <end position="252"/>
    </location>
</feature>
<dbReference type="CDD" id="cd00082">
    <property type="entry name" value="HisKA"/>
    <property type="match status" value="1"/>
</dbReference>
<comment type="catalytic activity">
    <reaction evidence="1">
        <text>ATP + protein L-histidine = ADP + protein N-phospho-L-histidine.</text>
        <dbReference type="EC" id="2.7.13.3"/>
    </reaction>
</comment>
<dbReference type="SUPFAM" id="SSF47384">
    <property type="entry name" value="Homodimeric domain of signal transducing histidine kinase"/>
    <property type="match status" value="1"/>
</dbReference>
<evidence type="ECO:0000256" key="11">
    <source>
        <dbReference type="SAM" id="MobiDB-lite"/>
    </source>
</evidence>
<evidence type="ECO:0000313" key="15">
    <source>
        <dbReference type="EMBL" id="OWR03859.1"/>
    </source>
</evidence>
<dbReference type="InterPro" id="IPR005467">
    <property type="entry name" value="His_kinase_dom"/>
</dbReference>
<evidence type="ECO:0000256" key="10">
    <source>
        <dbReference type="ARBA" id="ARBA00023136"/>
    </source>
</evidence>
<evidence type="ECO:0000256" key="3">
    <source>
        <dbReference type="ARBA" id="ARBA00012438"/>
    </source>
</evidence>
<organism evidence="15 16">
    <name type="scientific">Roseateles puraquae</name>
    <dbReference type="NCBI Taxonomy" id="431059"/>
    <lineage>
        <taxon>Bacteria</taxon>
        <taxon>Pseudomonadati</taxon>
        <taxon>Pseudomonadota</taxon>
        <taxon>Betaproteobacteria</taxon>
        <taxon>Burkholderiales</taxon>
        <taxon>Sphaerotilaceae</taxon>
        <taxon>Roseateles</taxon>
    </lineage>
</organism>
<dbReference type="InterPro" id="IPR003660">
    <property type="entry name" value="HAMP_dom"/>
</dbReference>
<dbReference type="InterPro" id="IPR004358">
    <property type="entry name" value="Sig_transdc_His_kin-like_C"/>
</dbReference>
<evidence type="ECO:0000256" key="7">
    <source>
        <dbReference type="ARBA" id="ARBA00022777"/>
    </source>
</evidence>
<evidence type="ECO:0000256" key="2">
    <source>
        <dbReference type="ARBA" id="ARBA00004370"/>
    </source>
</evidence>
<dbReference type="InterPro" id="IPR050428">
    <property type="entry name" value="TCS_sensor_his_kinase"/>
</dbReference>
<dbReference type="SMART" id="SM00304">
    <property type="entry name" value="HAMP"/>
    <property type="match status" value="1"/>
</dbReference>
<dbReference type="PRINTS" id="PR00344">
    <property type="entry name" value="BCTRLSENSOR"/>
</dbReference>
<dbReference type="InterPro" id="IPR036097">
    <property type="entry name" value="HisK_dim/P_sf"/>
</dbReference>
<feature type="domain" description="HAMP" evidence="14">
    <location>
        <begin position="256"/>
        <end position="312"/>
    </location>
</feature>
<dbReference type="Pfam" id="PF02518">
    <property type="entry name" value="HATPase_c"/>
    <property type="match status" value="1"/>
</dbReference>
<dbReference type="EMBL" id="NISI01000004">
    <property type="protein sequence ID" value="OWR03859.1"/>
    <property type="molecule type" value="Genomic_DNA"/>
</dbReference>
<dbReference type="InterPro" id="IPR003661">
    <property type="entry name" value="HisK_dim/P_dom"/>
</dbReference>
<proteinExistence type="predicted"/>
<dbReference type="Gene3D" id="3.30.565.10">
    <property type="entry name" value="Histidine kinase-like ATPase, C-terminal domain"/>
    <property type="match status" value="1"/>
</dbReference>
<keyword evidence="6 12" id="KW-0812">Transmembrane</keyword>
<comment type="subcellular location">
    <subcellularLocation>
        <location evidence="2">Membrane</location>
    </subcellularLocation>
</comment>
<keyword evidence="8 12" id="KW-1133">Transmembrane helix</keyword>
<feature type="domain" description="Histidine kinase" evidence="13">
    <location>
        <begin position="320"/>
        <end position="535"/>
    </location>
</feature>
<dbReference type="InterPro" id="IPR036890">
    <property type="entry name" value="HATPase_C_sf"/>
</dbReference>
<evidence type="ECO:0000259" key="14">
    <source>
        <dbReference type="PROSITE" id="PS50885"/>
    </source>
</evidence>
<dbReference type="SUPFAM" id="SSF158472">
    <property type="entry name" value="HAMP domain-like"/>
    <property type="match status" value="1"/>
</dbReference>
<feature type="compositionally biased region" description="Basic and acidic residues" evidence="11">
    <location>
        <begin position="148"/>
        <end position="168"/>
    </location>
</feature>
<evidence type="ECO:0000313" key="16">
    <source>
        <dbReference type="Proteomes" id="UP000197446"/>
    </source>
</evidence>
<evidence type="ECO:0000256" key="1">
    <source>
        <dbReference type="ARBA" id="ARBA00000085"/>
    </source>
</evidence>
<dbReference type="PROSITE" id="PS50885">
    <property type="entry name" value="HAMP"/>
    <property type="match status" value="1"/>
</dbReference>
<evidence type="ECO:0000256" key="8">
    <source>
        <dbReference type="ARBA" id="ARBA00022989"/>
    </source>
</evidence>
<keyword evidence="16" id="KW-1185">Reference proteome</keyword>
<keyword evidence="4" id="KW-0597">Phosphoprotein</keyword>
<dbReference type="AlphaFoldDB" id="A0A254N779"/>
<evidence type="ECO:0000259" key="13">
    <source>
        <dbReference type="PROSITE" id="PS50109"/>
    </source>
</evidence>
<evidence type="ECO:0000256" key="9">
    <source>
        <dbReference type="ARBA" id="ARBA00023012"/>
    </source>
</evidence>
<feature type="transmembrane region" description="Helical" evidence="12">
    <location>
        <begin position="53"/>
        <end position="74"/>
    </location>
</feature>
<reference evidence="15 16" key="1">
    <citation type="journal article" date="2007" name="Int. J. Syst. Evol. Microbiol.">
        <title>Description of Pelomonas aquatica sp. nov. and Pelomonas puraquae sp. nov., isolated from industrial and haemodialysis water.</title>
        <authorList>
            <person name="Gomila M."/>
            <person name="Bowien B."/>
            <person name="Falsen E."/>
            <person name="Moore E.R."/>
            <person name="Lalucat J."/>
        </authorList>
    </citation>
    <scope>NUCLEOTIDE SEQUENCE [LARGE SCALE GENOMIC DNA]</scope>
    <source>
        <strain evidence="15 16">CCUG 52769</strain>
    </source>
</reference>
<dbReference type="GO" id="GO:0000155">
    <property type="term" value="F:phosphorelay sensor kinase activity"/>
    <property type="evidence" value="ECO:0007669"/>
    <property type="project" value="InterPro"/>
</dbReference>
<dbReference type="CDD" id="cd06225">
    <property type="entry name" value="HAMP"/>
    <property type="match status" value="1"/>
</dbReference>